<protein>
    <recommendedName>
        <fullName evidence="3">DNA recombination protein RmuC homolog</fullName>
    </recommendedName>
</protein>
<dbReference type="Proteomes" id="UP000094256">
    <property type="component" value="Chromosome"/>
</dbReference>
<dbReference type="PANTHER" id="PTHR30563">
    <property type="entry name" value="DNA RECOMBINATION PROTEIN RMUC"/>
    <property type="match status" value="1"/>
</dbReference>
<evidence type="ECO:0000256" key="3">
    <source>
        <dbReference type="ARBA" id="ARBA00021840"/>
    </source>
</evidence>
<comment type="similarity">
    <text evidence="2">Belongs to the RmuC family.</text>
</comment>
<keyword evidence="4 6" id="KW-0175">Coiled coil</keyword>
<evidence type="ECO:0000256" key="6">
    <source>
        <dbReference type="SAM" id="Coils"/>
    </source>
</evidence>
<dbReference type="InterPro" id="IPR003798">
    <property type="entry name" value="DNA_recombination_RmuC"/>
</dbReference>
<evidence type="ECO:0000313" key="8">
    <source>
        <dbReference type="Proteomes" id="UP000094256"/>
    </source>
</evidence>
<sequence>MDGFFAIIVIVALLCGVALGWFLGQRGTAAIQSERDAREADFKRAIVDLASAEERARAAFGLREELAEVRAELSEMREDRDRVRLENTALKTHAASFEHRLSERLAEEEARLKMAHDAHEARERALREAFQAREQTSTETYEARIAGLLHAKDLLATQFAEVSNKLLTEAQENFLKRADERFRQSEETAGQNLKSMLQPVSDRLLRYEETVTKVEAERLSAFDQLKGQLEGLRVGQEKVSTEAAKLVNSLRNAPKSRGRWGEQQLKNVLETCGLSEHTDFQTEVSIAGGDEGGRLRPDAIVKVPGGRSLVIDAKVSLNAYQDAFGAVDEAERKRGLDLHAASMRAHVNGLGNKSYWSQFPDAPDYVIMFVPGEHFLSAALEHDPTLWDFAFDKRVLLATPTNLIAIARTVSAVWRQEKLAADARRIGELGKEMHDRLAVAAEHMRVVGSGLGSAVNRYNDFVGSFERNVLSTGRKFRDLNIESTAKEIPSLQPVEALARYGDAAPALAAPVDEAAE</sequence>
<comment type="function">
    <text evidence="1">Involved in DNA recombination.</text>
</comment>
<dbReference type="AlphaFoldDB" id="A0A1B3ZD68"/>
<evidence type="ECO:0000313" key="7">
    <source>
        <dbReference type="EMBL" id="AOH85376.1"/>
    </source>
</evidence>
<keyword evidence="5" id="KW-0233">DNA recombination</keyword>
<dbReference type="EMBL" id="CP014168">
    <property type="protein sequence ID" value="AOH85376.1"/>
    <property type="molecule type" value="Genomic_DNA"/>
</dbReference>
<accession>A0A1B3ZD68</accession>
<name>A0A1B3ZD68_9SPHN</name>
<keyword evidence="8" id="KW-1185">Reference proteome</keyword>
<dbReference type="PANTHER" id="PTHR30563:SF0">
    <property type="entry name" value="DNA RECOMBINATION PROTEIN RMUC"/>
    <property type="match status" value="1"/>
</dbReference>
<evidence type="ECO:0000256" key="2">
    <source>
        <dbReference type="ARBA" id="ARBA00009840"/>
    </source>
</evidence>
<evidence type="ECO:0000256" key="5">
    <source>
        <dbReference type="ARBA" id="ARBA00023172"/>
    </source>
</evidence>
<evidence type="ECO:0000256" key="4">
    <source>
        <dbReference type="ARBA" id="ARBA00023054"/>
    </source>
</evidence>
<organism evidence="7 8">
    <name type="scientific">Sphingomonas panacis</name>
    <dbReference type="NCBI Taxonomy" id="1560345"/>
    <lineage>
        <taxon>Bacteria</taxon>
        <taxon>Pseudomonadati</taxon>
        <taxon>Pseudomonadota</taxon>
        <taxon>Alphaproteobacteria</taxon>
        <taxon>Sphingomonadales</taxon>
        <taxon>Sphingomonadaceae</taxon>
        <taxon>Sphingomonas</taxon>
    </lineage>
</organism>
<proteinExistence type="inferred from homology"/>
<dbReference type="KEGG" id="span:AWL63_16935"/>
<reference evidence="7 8" key="1">
    <citation type="submission" date="2016-01" db="EMBL/GenBank/DDBJ databases">
        <title>Complete genome and mega plasmid sequence of Sphingomonas panacis DCY99 elicits systemic resistance in rice to Xanthomonas oryzae.</title>
        <authorList>
            <person name="Kim Y.J."/>
            <person name="Yang D.C."/>
            <person name="Sing P."/>
        </authorList>
    </citation>
    <scope>NUCLEOTIDE SEQUENCE [LARGE SCALE GENOMIC DNA]</scope>
    <source>
        <strain evidence="7 8">DCY99</strain>
    </source>
</reference>
<dbReference type="GO" id="GO:0006310">
    <property type="term" value="P:DNA recombination"/>
    <property type="evidence" value="ECO:0007669"/>
    <property type="project" value="UniProtKB-KW"/>
</dbReference>
<dbReference type="Pfam" id="PF02646">
    <property type="entry name" value="RmuC"/>
    <property type="match status" value="1"/>
</dbReference>
<evidence type="ECO:0000256" key="1">
    <source>
        <dbReference type="ARBA" id="ARBA00003416"/>
    </source>
</evidence>
<dbReference type="STRING" id="1560345.AWL63_16935"/>
<feature type="coiled-coil region" evidence="6">
    <location>
        <begin position="59"/>
        <end position="86"/>
    </location>
</feature>
<gene>
    <name evidence="7" type="ORF">AWL63_16935</name>
</gene>